<organism evidence="1 2">
    <name type="scientific">Marinilabilia salmonicolor</name>
    <dbReference type="NCBI Taxonomy" id="989"/>
    <lineage>
        <taxon>Bacteria</taxon>
        <taxon>Pseudomonadati</taxon>
        <taxon>Bacteroidota</taxon>
        <taxon>Bacteroidia</taxon>
        <taxon>Marinilabiliales</taxon>
        <taxon>Marinilabiliaceae</taxon>
        <taxon>Marinilabilia</taxon>
    </lineage>
</organism>
<evidence type="ECO:0000313" key="1">
    <source>
        <dbReference type="EMBL" id="RCW38652.1"/>
    </source>
</evidence>
<accession>A0A368VC02</accession>
<dbReference type="AlphaFoldDB" id="A0A368VC02"/>
<proteinExistence type="predicted"/>
<gene>
    <name evidence="1" type="ORF">DFO77_103121</name>
</gene>
<protein>
    <submittedName>
        <fullName evidence="1">Uncharacterized protein</fullName>
    </submittedName>
</protein>
<reference evidence="1 2" key="1">
    <citation type="submission" date="2018-07" db="EMBL/GenBank/DDBJ databases">
        <title>Freshwater and sediment microbial communities from various areas in North America, analyzing microbe dynamics in response to fracking.</title>
        <authorList>
            <person name="Lamendella R."/>
        </authorList>
    </citation>
    <scope>NUCLEOTIDE SEQUENCE [LARGE SCALE GENOMIC DNA]</scope>
    <source>
        <strain evidence="1 2">160A</strain>
    </source>
</reference>
<dbReference type="Proteomes" id="UP000252733">
    <property type="component" value="Unassembled WGS sequence"/>
</dbReference>
<keyword evidence="2" id="KW-1185">Reference proteome</keyword>
<comment type="caution">
    <text evidence="1">The sequence shown here is derived from an EMBL/GenBank/DDBJ whole genome shotgun (WGS) entry which is preliminary data.</text>
</comment>
<name>A0A368VC02_9BACT</name>
<sequence>MLFCDFYERKDAQIFKTSFNNQFKRRKNKME</sequence>
<evidence type="ECO:0000313" key="2">
    <source>
        <dbReference type="Proteomes" id="UP000252733"/>
    </source>
</evidence>
<dbReference type="EMBL" id="QPIZ01000003">
    <property type="protein sequence ID" value="RCW38652.1"/>
    <property type="molecule type" value="Genomic_DNA"/>
</dbReference>